<sequence>METLVYATDPKAVLKVFFRLLKPGASLVLFEYAHFSPKDASESSKLFKQVNEYAAMPANTEFEENTLSSMVEEAGFTNIKTSDLSENVKPMLRLFFVLAYVPYLVIRLFGLEKYFVNAVSAIVAYRYFDMHRYVVIRASKPETKEGHPLEPKKVQK</sequence>
<dbReference type="SUPFAM" id="SSF53335">
    <property type="entry name" value="S-adenosyl-L-methionine-dependent methyltransferases"/>
    <property type="match status" value="1"/>
</dbReference>
<proteinExistence type="predicted"/>
<dbReference type="InterPro" id="IPR029063">
    <property type="entry name" value="SAM-dependent_MTases_sf"/>
</dbReference>
<protein>
    <recommendedName>
        <fullName evidence="4">Methyltransferase type 11 domain-containing protein</fullName>
    </recommendedName>
</protein>
<dbReference type="AlphaFoldDB" id="A0A1V6S481"/>
<dbReference type="Proteomes" id="UP000191518">
    <property type="component" value="Unassembled WGS sequence"/>
</dbReference>
<dbReference type="EMBL" id="MDYP01000009">
    <property type="protein sequence ID" value="OQE08529.1"/>
    <property type="molecule type" value="Genomic_DNA"/>
</dbReference>
<keyword evidence="1" id="KW-0472">Membrane</keyword>
<feature type="transmembrane region" description="Helical" evidence="1">
    <location>
        <begin position="91"/>
        <end position="110"/>
    </location>
</feature>
<keyword evidence="1" id="KW-0812">Transmembrane</keyword>
<organism evidence="2 3">
    <name type="scientific">Penicillium vulpinum</name>
    <dbReference type="NCBI Taxonomy" id="29845"/>
    <lineage>
        <taxon>Eukaryota</taxon>
        <taxon>Fungi</taxon>
        <taxon>Dikarya</taxon>
        <taxon>Ascomycota</taxon>
        <taxon>Pezizomycotina</taxon>
        <taxon>Eurotiomycetes</taxon>
        <taxon>Eurotiomycetidae</taxon>
        <taxon>Eurotiales</taxon>
        <taxon>Aspergillaceae</taxon>
        <taxon>Penicillium</taxon>
    </lineage>
</organism>
<name>A0A1V6S481_9EURO</name>
<dbReference type="Gene3D" id="3.40.50.150">
    <property type="entry name" value="Vaccinia Virus protein VP39"/>
    <property type="match status" value="1"/>
</dbReference>
<keyword evidence="1" id="KW-1133">Transmembrane helix</keyword>
<keyword evidence="3" id="KW-1185">Reference proteome</keyword>
<comment type="caution">
    <text evidence="2">The sequence shown here is derived from an EMBL/GenBank/DDBJ whole genome shotgun (WGS) entry which is preliminary data.</text>
</comment>
<gene>
    <name evidence="2" type="ORF">PENVUL_c009G06584</name>
</gene>
<dbReference type="STRING" id="29845.A0A1V6S481"/>
<accession>A0A1V6S481</accession>
<evidence type="ECO:0000313" key="2">
    <source>
        <dbReference type="EMBL" id="OQE08529.1"/>
    </source>
</evidence>
<evidence type="ECO:0008006" key="4">
    <source>
        <dbReference type="Google" id="ProtNLM"/>
    </source>
</evidence>
<evidence type="ECO:0000313" key="3">
    <source>
        <dbReference type="Proteomes" id="UP000191518"/>
    </source>
</evidence>
<reference evidence="3" key="1">
    <citation type="journal article" date="2017" name="Nat. Microbiol.">
        <title>Global analysis of biosynthetic gene clusters reveals vast potential of secondary metabolite production in Penicillium species.</title>
        <authorList>
            <person name="Nielsen J.C."/>
            <person name="Grijseels S."/>
            <person name="Prigent S."/>
            <person name="Ji B."/>
            <person name="Dainat J."/>
            <person name="Nielsen K.F."/>
            <person name="Frisvad J.C."/>
            <person name="Workman M."/>
            <person name="Nielsen J."/>
        </authorList>
    </citation>
    <scope>NUCLEOTIDE SEQUENCE [LARGE SCALE GENOMIC DNA]</scope>
    <source>
        <strain evidence="3">IBT 29486</strain>
    </source>
</reference>
<dbReference type="OrthoDB" id="540004at2759"/>
<evidence type="ECO:0000256" key="1">
    <source>
        <dbReference type="SAM" id="Phobius"/>
    </source>
</evidence>